<dbReference type="EMBL" id="CAJVPM010028647">
    <property type="protein sequence ID" value="CAG8670446.1"/>
    <property type="molecule type" value="Genomic_DNA"/>
</dbReference>
<evidence type="ECO:0000313" key="2">
    <source>
        <dbReference type="Proteomes" id="UP000789860"/>
    </source>
</evidence>
<feature type="non-terminal residue" evidence="1">
    <location>
        <position position="61"/>
    </location>
</feature>
<organism evidence="1 2">
    <name type="scientific">Scutellospora calospora</name>
    <dbReference type="NCBI Taxonomy" id="85575"/>
    <lineage>
        <taxon>Eukaryota</taxon>
        <taxon>Fungi</taxon>
        <taxon>Fungi incertae sedis</taxon>
        <taxon>Mucoromycota</taxon>
        <taxon>Glomeromycotina</taxon>
        <taxon>Glomeromycetes</taxon>
        <taxon>Diversisporales</taxon>
        <taxon>Gigasporaceae</taxon>
        <taxon>Scutellospora</taxon>
    </lineage>
</organism>
<dbReference type="Proteomes" id="UP000789860">
    <property type="component" value="Unassembled WGS sequence"/>
</dbReference>
<protein>
    <submittedName>
        <fullName evidence="1">2799_t:CDS:1</fullName>
    </submittedName>
</protein>
<sequence length="61" mass="7243">KNEIQQFVSKMPIDVWKKYGMHQNKDHFALFGLKDSKVQELLTNGVKKKYLQHAHHFIGMM</sequence>
<evidence type="ECO:0000313" key="1">
    <source>
        <dbReference type="EMBL" id="CAG8670446.1"/>
    </source>
</evidence>
<keyword evidence="2" id="KW-1185">Reference proteome</keyword>
<proteinExistence type="predicted"/>
<accession>A0ACA9NQW6</accession>
<comment type="caution">
    <text evidence="1">The sequence shown here is derived from an EMBL/GenBank/DDBJ whole genome shotgun (WGS) entry which is preliminary data.</text>
</comment>
<reference evidence="1" key="1">
    <citation type="submission" date="2021-06" db="EMBL/GenBank/DDBJ databases">
        <authorList>
            <person name="Kallberg Y."/>
            <person name="Tangrot J."/>
            <person name="Rosling A."/>
        </authorList>
    </citation>
    <scope>NUCLEOTIDE SEQUENCE</scope>
    <source>
        <strain evidence="1">AU212A</strain>
    </source>
</reference>
<feature type="non-terminal residue" evidence="1">
    <location>
        <position position="1"/>
    </location>
</feature>
<gene>
    <name evidence="1" type="ORF">SCALOS_LOCUS9356</name>
</gene>
<name>A0ACA9NQW6_9GLOM</name>